<organism evidence="2 3">
    <name type="scientific">Colwellia marinimaniae</name>
    <dbReference type="NCBI Taxonomy" id="1513592"/>
    <lineage>
        <taxon>Bacteria</taxon>
        <taxon>Pseudomonadati</taxon>
        <taxon>Pseudomonadota</taxon>
        <taxon>Gammaproteobacteria</taxon>
        <taxon>Alteromonadales</taxon>
        <taxon>Colwelliaceae</taxon>
        <taxon>Colwellia</taxon>
    </lineage>
</organism>
<dbReference type="SUPFAM" id="SSF56935">
    <property type="entry name" value="Porins"/>
    <property type="match status" value="1"/>
</dbReference>
<protein>
    <recommendedName>
        <fullName evidence="4">Porin domain-containing protein</fullName>
    </recommendedName>
</protein>
<reference evidence="2 3" key="1">
    <citation type="submission" date="2017-06" db="EMBL/GenBank/DDBJ databases">
        <title>Whole Genome Sequences of Colwellia marinimaniae MTCD1.</title>
        <authorList>
            <person name="Kusumoto H."/>
            <person name="Inoue M."/>
            <person name="Tanikawa K."/>
            <person name="Maeji H."/>
            <person name="Cameron J.H."/>
            <person name="Bartlett D.H."/>
        </authorList>
    </citation>
    <scope>NUCLEOTIDE SEQUENCE [LARGE SCALE GENOMIC DNA]</scope>
    <source>
        <strain evidence="2 3">MTCD1</strain>
    </source>
</reference>
<gene>
    <name evidence="2" type="ORF">MTCD1_00586</name>
</gene>
<accession>A0ABQ0MS13</accession>
<keyword evidence="3" id="KW-1185">Reference proteome</keyword>
<proteinExistence type="predicted"/>
<feature type="signal peptide" evidence="1">
    <location>
        <begin position="1"/>
        <end position="23"/>
    </location>
</feature>
<dbReference type="Proteomes" id="UP000197068">
    <property type="component" value="Unassembled WGS sequence"/>
</dbReference>
<sequence length="415" mass="46388">MLLAQCKNFLCFALVGLAFHAAANETGNEKLQFSGFATLGVVYSDSDHHGYRKNVGSDDAVYSGEVDFKQHSLLGLQVDWSISPSFDVVYQAVLRGLPKPSLDRYTTLAFLRYEVNTNWTIRLGRTAPDVFLLTEYRDVDFSYVWATAPNEIYGIIPYRSIDGLDITYSQRGLGGVFTSKVFTGISEAEISASSVIEEVKIDGIVGFVLSFDHFNWIVHARHTQVNIANEPKNNAFLAASISQIPDFLWPNQDVFAQSIRMVGQEVNYSSISGQYQWQHWLASAELAHINSASEVIPKITSGYAALSYQLAAHQFYGIYAFTDSNNYIFAEPGVNELALEEIIHGTTTMMNFYATNQQTISLGWRWDLSSYMASSLQWSYTLIDEGGGTLWLNEADQHNVAEDINTLLLTLSLIF</sequence>
<dbReference type="RefSeq" id="WP_057179228.1">
    <property type="nucleotide sequence ID" value="NZ_BDQM01000003.1"/>
</dbReference>
<keyword evidence="1" id="KW-0732">Signal</keyword>
<comment type="caution">
    <text evidence="2">The sequence shown here is derived from an EMBL/GenBank/DDBJ whole genome shotgun (WGS) entry which is preliminary data.</text>
</comment>
<evidence type="ECO:0000313" key="3">
    <source>
        <dbReference type="Proteomes" id="UP000197068"/>
    </source>
</evidence>
<evidence type="ECO:0008006" key="4">
    <source>
        <dbReference type="Google" id="ProtNLM"/>
    </source>
</evidence>
<dbReference type="EMBL" id="BDQM01000003">
    <property type="protein sequence ID" value="GAW94987.1"/>
    <property type="molecule type" value="Genomic_DNA"/>
</dbReference>
<evidence type="ECO:0000256" key="1">
    <source>
        <dbReference type="SAM" id="SignalP"/>
    </source>
</evidence>
<evidence type="ECO:0000313" key="2">
    <source>
        <dbReference type="EMBL" id="GAW94987.1"/>
    </source>
</evidence>
<name>A0ABQ0MS13_9GAMM</name>
<feature type="chain" id="PRO_5047518036" description="Porin domain-containing protein" evidence="1">
    <location>
        <begin position="24"/>
        <end position="415"/>
    </location>
</feature>